<reference evidence="4 6" key="2">
    <citation type="submission" date="2021-08" db="EMBL/GenBank/DDBJ databases">
        <title>Genome sequences of Xanthomonas cucurbitae isolates from 5 Midwestern US states.</title>
        <authorList>
            <person name="Hind S.R."/>
        </authorList>
    </citation>
    <scope>NUCLEOTIDE SEQUENCE [LARGE SCALE GENOMIC DNA]</scope>
    <source>
        <strain evidence="4 6">OH_261</strain>
    </source>
</reference>
<accession>A0A2S7DQ46</accession>
<dbReference type="RefSeq" id="WP_104603867.1">
    <property type="nucleotide sequence ID" value="NZ_CP082213.1"/>
</dbReference>
<keyword evidence="1" id="KW-0862">Zinc</keyword>
<dbReference type="SUPFAM" id="SSF48452">
    <property type="entry name" value="TPR-like"/>
    <property type="match status" value="1"/>
</dbReference>
<feature type="domain" description="SWIM-type" evidence="2">
    <location>
        <begin position="56"/>
        <end position="93"/>
    </location>
</feature>
<evidence type="ECO:0000313" key="3">
    <source>
        <dbReference type="EMBL" id="PPU75953.1"/>
    </source>
</evidence>
<evidence type="ECO:0000313" key="4">
    <source>
        <dbReference type="EMBL" id="WDM71137.1"/>
    </source>
</evidence>
<dbReference type="Proteomes" id="UP001214201">
    <property type="component" value="Chromosome"/>
</dbReference>
<keyword evidence="1" id="KW-0863">Zinc-finger</keyword>
<evidence type="ECO:0000256" key="1">
    <source>
        <dbReference type="PROSITE-ProRule" id="PRU00325"/>
    </source>
</evidence>
<organism evidence="3 5">
    <name type="scientific">Xanthomonas cucurbitae</name>
    <dbReference type="NCBI Taxonomy" id="56453"/>
    <lineage>
        <taxon>Bacteria</taxon>
        <taxon>Pseudomonadati</taxon>
        <taxon>Pseudomonadota</taxon>
        <taxon>Gammaproteobacteria</taxon>
        <taxon>Lysobacterales</taxon>
        <taxon>Lysobacteraceae</taxon>
        <taxon>Xanthomonas</taxon>
    </lineage>
</organism>
<proteinExistence type="predicted"/>
<evidence type="ECO:0000313" key="5">
    <source>
        <dbReference type="Proteomes" id="UP000239561"/>
    </source>
</evidence>
<protein>
    <recommendedName>
        <fullName evidence="2">SWIM-type domain-containing protein</fullName>
    </recommendedName>
</protein>
<evidence type="ECO:0000313" key="6">
    <source>
        <dbReference type="Proteomes" id="UP001214201"/>
    </source>
</evidence>
<sequence>MTSRFSPSKLDQAFLLRITTPSYYVRGLDYADQGRATLLTVDAQSVSATVSGSEDYAVELTWRNGTLHGQCDCPIGQQEEFCKHQVAVALTWARVAAEGPAPARRKRGAVAAPEAASPEQVLRQWLSTQSQQALQALLLELANNDSQLHKRLLSQAQLATAPLQDWRKAITTLLGRKRYMDWRDTVAYSQQLAGLTSLLEQARQRDPLAALDLHEYAFKRLLTIYEESDDSRGDLGERLSEVAHAHLDAARAAAADNLGSRLFELRMLDDWGLLRPLSDYAALLSAADIARLEHAVLKVLQTDGIGRTRQVLAASLLEDTARCGGNVDAMLDFFGRNSRSGLECLEMARRCTEHGRERRALDWLERGAKIAPDDTRLLSALAQAYLRDGFTEDALELRWKIYLLSLSEDAYLALREVASVPGQWDTWRERALQALDAKSVPRYVDPHETRIRLLLAEGQAQRAVDLAADQTRTLPLNTSMRLLPAAETCDPAAALRICHTVIEAHIARTQRQGYAAAISLLPTLQRLYRHQHGKRGQAAFDTELGRLRERYRIKRNFIALLDKQFPAG</sequence>
<dbReference type="EMBL" id="MDED01000021">
    <property type="protein sequence ID" value="PPU75953.1"/>
    <property type="molecule type" value="Genomic_DNA"/>
</dbReference>
<reference evidence="3 5" key="1">
    <citation type="submission" date="2016-08" db="EMBL/GenBank/DDBJ databases">
        <authorList>
            <person name="Seilhamer J.J."/>
        </authorList>
    </citation>
    <scope>NUCLEOTIDE SEQUENCE [LARGE SCALE GENOMIC DNA]</scope>
    <source>
        <strain evidence="3 5">CFBP2542</strain>
    </source>
</reference>
<gene>
    <name evidence="4" type="ORF">K6978_17535</name>
    <name evidence="3" type="ORF">XcuCFBP2542_12370</name>
</gene>
<keyword evidence="1" id="KW-0479">Metal-binding</keyword>
<dbReference type="AlphaFoldDB" id="A0A2S7DQ46"/>
<dbReference type="Proteomes" id="UP000239561">
    <property type="component" value="Unassembled WGS sequence"/>
</dbReference>
<dbReference type="PROSITE" id="PS50966">
    <property type="entry name" value="ZF_SWIM"/>
    <property type="match status" value="1"/>
</dbReference>
<dbReference type="GO" id="GO:0008270">
    <property type="term" value="F:zinc ion binding"/>
    <property type="evidence" value="ECO:0007669"/>
    <property type="project" value="UniProtKB-KW"/>
</dbReference>
<dbReference type="InterPro" id="IPR011990">
    <property type="entry name" value="TPR-like_helical_dom_sf"/>
</dbReference>
<evidence type="ECO:0000259" key="2">
    <source>
        <dbReference type="PROSITE" id="PS50966"/>
    </source>
</evidence>
<name>A0A2S7DQ46_9XANT</name>
<dbReference type="InterPro" id="IPR007527">
    <property type="entry name" value="Znf_SWIM"/>
</dbReference>
<keyword evidence="6" id="KW-1185">Reference proteome</keyword>
<dbReference type="Gene3D" id="1.25.40.10">
    <property type="entry name" value="Tetratricopeptide repeat domain"/>
    <property type="match status" value="1"/>
</dbReference>
<dbReference type="EMBL" id="CP082214">
    <property type="protein sequence ID" value="WDM71137.1"/>
    <property type="molecule type" value="Genomic_DNA"/>
</dbReference>